<dbReference type="HOGENOM" id="CLU_3103964_0_0_10"/>
<reference evidence="2" key="1">
    <citation type="submission" date="2010-07" db="EMBL/GenBank/DDBJ databases">
        <authorList>
            <person name="Muzny D."/>
            <person name="Qin X."/>
            <person name="Buhay C."/>
            <person name="Dugan-Rocha S."/>
            <person name="Ding Y."/>
            <person name="Chen G."/>
            <person name="Hawes A."/>
            <person name="Holder M."/>
            <person name="Jhangiani S."/>
            <person name="Johnson A."/>
            <person name="Khan Z."/>
            <person name="Li Z."/>
            <person name="Liu W."/>
            <person name="Liu X."/>
            <person name="Perez L."/>
            <person name="Shen H."/>
            <person name="Wang Q."/>
            <person name="Watt J."/>
            <person name="Xi L."/>
            <person name="Xin Y."/>
            <person name="Zhou J."/>
            <person name="Deng J."/>
            <person name="Jiang H."/>
            <person name="Liu Y."/>
            <person name="Qu J."/>
            <person name="Song X.-Z."/>
            <person name="Zhang L."/>
            <person name="Villasana D."/>
            <person name="Johnson A."/>
            <person name="Liu J."/>
            <person name="Liyanage D."/>
            <person name="Lorensuhewa L."/>
            <person name="Robinson T."/>
            <person name="Song A."/>
            <person name="Song B.-B."/>
            <person name="Dinh H."/>
            <person name="Thornton R."/>
            <person name="Coyle M."/>
            <person name="Francisco L."/>
            <person name="Jackson L."/>
            <person name="Javaid M."/>
            <person name="Korchina V."/>
            <person name="Kovar C."/>
            <person name="Mata R."/>
            <person name="Mathew T."/>
            <person name="Ngo R."/>
            <person name="Nguyen L."/>
            <person name="Nguyen N."/>
            <person name="Okwuonu G."/>
            <person name="Ongeri F."/>
            <person name="Pham C."/>
            <person name="Simmons D."/>
            <person name="Wilczek-Boney K."/>
            <person name="Hale W."/>
            <person name="Jakkamsetti A."/>
            <person name="Pham P."/>
            <person name="Ruth R."/>
            <person name="San Lucas F."/>
            <person name="Warren J."/>
            <person name="Zhang J."/>
            <person name="Zhao Z."/>
            <person name="Zhou C."/>
            <person name="Zhu D."/>
            <person name="Lee S."/>
            <person name="Bess C."/>
            <person name="Blankenburg K."/>
            <person name="Forbes L."/>
            <person name="Fu Q."/>
            <person name="Gubbala S."/>
            <person name="Hirani K."/>
            <person name="Jayaseelan J.C."/>
            <person name="Lara F."/>
            <person name="Munidasa M."/>
            <person name="Palculict T."/>
            <person name="Patil S."/>
            <person name="Pu L.-L."/>
            <person name="Saada N."/>
            <person name="Tang L."/>
            <person name="Weissenberger G."/>
            <person name="Zhu Y."/>
            <person name="Hemphill L."/>
            <person name="Shang Y."/>
            <person name="Youmans B."/>
            <person name="Ayvaz T."/>
            <person name="Ross M."/>
            <person name="Santibanez J."/>
            <person name="Aqrawi P."/>
            <person name="Gross S."/>
            <person name="Joshi V."/>
            <person name="Fowler G."/>
            <person name="Nazareth L."/>
            <person name="Reid J."/>
            <person name="Worley K."/>
            <person name="Petrosino J."/>
            <person name="Highlander S."/>
            <person name="Gibbs R."/>
        </authorList>
    </citation>
    <scope>NUCLEOTIDE SEQUENCE [LARGE SCALE GENOMIC DNA]</scope>
    <source>
        <strain evidence="2">ATCC 33861</strain>
    </source>
</reference>
<keyword evidence="3" id="KW-1185">Reference proteome</keyword>
<keyword evidence="1" id="KW-0472">Membrane</keyword>
<protein>
    <submittedName>
        <fullName evidence="2">Uncharacterized protein</fullName>
    </submittedName>
</protein>
<feature type="transmembrane region" description="Helical" evidence="1">
    <location>
        <begin position="31"/>
        <end position="48"/>
    </location>
</feature>
<name>D7VMT0_SPHSI</name>
<dbReference type="Proteomes" id="UP000006258">
    <property type="component" value="Unassembled WGS sequence"/>
</dbReference>
<proteinExistence type="predicted"/>
<keyword evidence="1" id="KW-0812">Transmembrane</keyword>
<keyword evidence="1" id="KW-1133">Transmembrane helix</keyword>
<evidence type="ECO:0000256" key="1">
    <source>
        <dbReference type="SAM" id="Phobius"/>
    </source>
</evidence>
<evidence type="ECO:0000313" key="2">
    <source>
        <dbReference type="EMBL" id="EFK57227.1"/>
    </source>
</evidence>
<gene>
    <name evidence="2" type="ORF">HMPREF0766_12300</name>
</gene>
<evidence type="ECO:0000313" key="3">
    <source>
        <dbReference type="Proteomes" id="UP000006258"/>
    </source>
</evidence>
<dbReference type="STRING" id="525373.HMPREF0766_12300"/>
<dbReference type="AlphaFoldDB" id="D7VMT0"/>
<accession>D7VMT0</accession>
<dbReference type="EMBL" id="ACHA02000011">
    <property type="protein sequence ID" value="EFK57227.1"/>
    <property type="molecule type" value="Genomic_DNA"/>
</dbReference>
<comment type="caution">
    <text evidence="2">The sequence shown here is derived from an EMBL/GenBank/DDBJ whole genome shotgun (WGS) entry which is preliminary data.</text>
</comment>
<organism evidence="2 3">
    <name type="scientific">Sphingobacterium spiritivorum ATCC 33861</name>
    <dbReference type="NCBI Taxonomy" id="525373"/>
    <lineage>
        <taxon>Bacteria</taxon>
        <taxon>Pseudomonadati</taxon>
        <taxon>Bacteroidota</taxon>
        <taxon>Sphingobacteriia</taxon>
        <taxon>Sphingobacteriales</taxon>
        <taxon>Sphingobacteriaceae</taxon>
        <taxon>Sphingobacterium</taxon>
    </lineage>
</organism>
<sequence>MIPDRNQAPNEVQRYTIFYEIQKINKQKKRGNFNSPLFFCLFFLYLHVVKF</sequence>